<feature type="compositionally biased region" description="Basic residues" evidence="1">
    <location>
        <begin position="16"/>
        <end position="37"/>
    </location>
</feature>
<feature type="non-terminal residue" evidence="4">
    <location>
        <position position="425"/>
    </location>
</feature>
<feature type="compositionally biased region" description="Gly residues" evidence="1">
    <location>
        <begin position="1"/>
        <end position="15"/>
    </location>
</feature>
<evidence type="ECO:0000259" key="3">
    <source>
        <dbReference type="Pfam" id="PF20406"/>
    </source>
</evidence>
<comment type="caution">
    <text evidence="4">The sequence shown here is derived from an EMBL/GenBank/DDBJ whole genome shotgun (WGS) entry which is preliminary data.</text>
</comment>
<accession>A0AAN9AA96</accession>
<evidence type="ECO:0000256" key="1">
    <source>
        <dbReference type="SAM" id="MobiDB-lite"/>
    </source>
</evidence>
<feature type="region of interest" description="Disordered" evidence="1">
    <location>
        <begin position="349"/>
        <end position="425"/>
    </location>
</feature>
<feature type="compositionally biased region" description="Polar residues" evidence="1">
    <location>
        <begin position="391"/>
        <end position="408"/>
    </location>
</feature>
<dbReference type="EMBL" id="JAXCGZ010005907">
    <property type="protein sequence ID" value="KAK7080468.1"/>
    <property type="molecule type" value="Genomic_DNA"/>
</dbReference>
<keyword evidence="5" id="KW-1185">Reference proteome</keyword>
<dbReference type="Proteomes" id="UP001381693">
    <property type="component" value="Unassembled WGS sequence"/>
</dbReference>
<feature type="region of interest" description="Disordered" evidence="1">
    <location>
        <begin position="1"/>
        <end position="51"/>
    </location>
</feature>
<dbReference type="InterPro" id="IPR025561">
    <property type="entry name" value="KSR_SAM-like_dom"/>
</dbReference>
<dbReference type="InterPro" id="IPR046933">
    <property type="entry name" value="SAM_KSR1_N_sf"/>
</dbReference>
<evidence type="ECO:0000259" key="2">
    <source>
        <dbReference type="Pfam" id="PF13543"/>
    </source>
</evidence>
<feature type="domain" description="Kinase suppressor RAS 1 N-terminal helical hairpin" evidence="3">
    <location>
        <begin position="106"/>
        <end position="151"/>
    </location>
</feature>
<feature type="compositionally biased region" description="Low complexity" evidence="1">
    <location>
        <begin position="38"/>
        <end position="51"/>
    </location>
</feature>
<dbReference type="Gene3D" id="6.10.140.1120">
    <property type="match status" value="1"/>
</dbReference>
<dbReference type="AlphaFoldDB" id="A0AAN9AA96"/>
<name>A0AAN9AA96_HALRR</name>
<dbReference type="Pfam" id="PF13543">
    <property type="entry name" value="SAM_KSR1"/>
    <property type="match status" value="1"/>
</dbReference>
<dbReference type="Gene3D" id="1.10.150.50">
    <property type="entry name" value="Transcription Factor, Ets-1"/>
    <property type="match status" value="1"/>
</dbReference>
<organism evidence="4 5">
    <name type="scientific">Halocaridina rubra</name>
    <name type="common">Hawaiian red shrimp</name>
    <dbReference type="NCBI Taxonomy" id="373956"/>
    <lineage>
        <taxon>Eukaryota</taxon>
        <taxon>Metazoa</taxon>
        <taxon>Ecdysozoa</taxon>
        <taxon>Arthropoda</taxon>
        <taxon>Crustacea</taxon>
        <taxon>Multicrustacea</taxon>
        <taxon>Malacostraca</taxon>
        <taxon>Eumalacostraca</taxon>
        <taxon>Eucarida</taxon>
        <taxon>Decapoda</taxon>
        <taxon>Pleocyemata</taxon>
        <taxon>Caridea</taxon>
        <taxon>Atyoidea</taxon>
        <taxon>Atyidae</taxon>
        <taxon>Halocaridina</taxon>
    </lineage>
</organism>
<feature type="compositionally biased region" description="Gly residues" evidence="1">
    <location>
        <begin position="281"/>
        <end position="297"/>
    </location>
</feature>
<feature type="domain" description="Kinase suppressor of RAS SAM-like" evidence="2">
    <location>
        <begin position="161"/>
        <end position="228"/>
    </location>
</feature>
<keyword evidence="4" id="KW-0808">Transferase</keyword>
<proteinExistence type="predicted"/>
<feature type="compositionally biased region" description="Pro residues" evidence="1">
    <location>
        <begin position="322"/>
        <end position="335"/>
    </location>
</feature>
<reference evidence="4 5" key="1">
    <citation type="submission" date="2023-11" db="EMBL/GenBank/DDBJ databases">
        <title>Halocaridina rubra genome assembly.</title>
        <authorList>
            <person name="Smith C."/>
        </authorList>
    </citation>
    <scope>NUCLEOTIDE SEQUENCE [LARGE SCALE GENOMIC DNA]</scope>
    <source>
        <strain evidence="4">EP-1</strain>
        <tissue evidence="4">Whole</tissue>
    </source>
</reference>
<dbReference type="GO" id="GO:0004674">
    <property type="term" value="F:protein serine/threonine kinase activity"/>
    <property type="evidence" value="ECO:0007669"/>
    <property type="project" value="UniProtKB-EC"/>
</dbReference>
<evidence type="ECO:0000313" key="5">
    <source>
        <dbReference type="Proteomes" id="UP001381693"/>
    </source>
</evidence>
<sequence>MSYGGGGGVGGYGGGHPHHLHHHPHHHHHHHHHHLHHQYQQQQQQQQQQEGGVAVVVVEGGDGGVGGGVGGVGGIGYGGMQHQLQQQHQDLVARALETCATHHQFIASQGEHLERLRSQCSTSAQLTQQEIRTLEGKLVKLFSLQLVTKRHLPPGIPLPIELQQYPSLKQWLQVVGLCKDSVNGVCQRVPTLEALLEKRENELRTILNDYGADRSEAHKLARAMHNLKRYTEIQMLGQGGEWGSSELPLYWDSWERSCPPSPRPNQRSQRECRSSVSSSDGDGGSATSGSTSGGAWSGDGSRASGRGVPISQRSSDDSSTPSSPPPPLSLVPPLSPGGIHAISSLTLPSSGLITEKRYTPPPTPNIIPKGKGSGDKRFPTTPPPGKKYQTGLLNPTQPSLGRSTSHESQLAPRPEGYEQPSSTLL</sequence>
<dbReference type="Pfam" id="PF20406">
    <property type="entry name" value="SAM_KSR1_N"/>
    <property type="match status" value="1"/>
</dbReference>
<gene>
    <name evidence="4" type="primary">KSR1_1</name>
    <name evidence="4" type="ORF">SK128_016840</name>
</gene>
<evidence type="ECO:0000313" key="4">
    <source>
        <dbReference type="EMBL" id="KAK7080468.1"/>
    </source>
</evidence>
<dbReference type="EC" id="2.7.11.1" evidence="4"/>
<feature type="region of interest" description="Disordered" evidence="1">
    <location>
        <begin position="257"/>
        <end position="335"/>
    </location>
</feature>
<protein>
    <submittedName>
        <fullName evidence="4">3-dehydrosphinganine reductase</fullName>
        <ecNumber evidence="4">2.7.11.1</ecNumber>
    </submittedName>
</protein>
<dbReference type="InterPro" id="IPR046861">
    <property type="entry name" value="SAM_KSR1_N"/>
</dbReference>
<dbReference type="InterPro" id="IPR013761">
    <property type="entry name" value="SAM/pointed_sf"/>
</dbReference>